<sequence length="72" mass="8528">MFNAILSPTRRLARQGRKRGVLARLLHLDAVWRQRNDLRNLDDHMLKDLGLTRSQARAETQRPIWDAPSHWM</sequence>
<organism evidence="2 3">
    <name type="scientific">Tranquillimonas alkanivorans</name>
    <dbReference type="NCBI Taxonomy" id="441119"/>
    <lineage>
        <taxon>Bacteria</taxon>
        <taxon>Pseudomonadati</taxon>
        <taxon>Pseudomonadota</taxon>
        <taxon>Alphaproteobacteria</taxon>
        <taxon>Rhodobacterales</taxon>
        <taxon>Roseobacteraceae</taxon>
        <taxon>Tranquillimonas</taxon>
    </lineage>
</organism>
<feature type="domain" description="YjiS-like" evidence="1">
    <location>
        <begin position="32"/>
        <end position="57"/>
    </location>
</feature>
<dbReference type="Proteomes" id="UP000199356">
    <property type="component" value="Unassembled WGS sequence"/>
</dbReference>
<name>A0A1I5V9C0_9RHOB</name>
<dbReference type="AlphaFoldDB" id="A0A1I5V9C0"/>
<dbReference type="STRING" id="441119.SAMN04488047_12825"/>
<evidence type="ECO:0000259" key="1">
    <source>
        <dbReference type="Pfam" id="PF06568"/>
    </source>
</evidence>
<dbReference type="Pfam" id="PF06568">
    <property type="entry name" value="YjiS-like"/>
    <property type="match status" value="1"/>
</dbReference>
<evidence type="ECO:0000313" key="3">
    <source>
        <dbReference type="Proteomes" id="UP000199356"/>
    </source>
</evidence>
<gene>
    <name evidence="2" type="ORF">SAMN04488047_12825</name>
</gene>
<dbReference type="InterPro" id="IPR009506">
    <property type="entry name" value="YjiS-like"/>
</dbReference>
<dbReference type="RefSeq" id="WP_093425101.1">
    <property type="nucleotide sequence ID" value="NZ_FOXA01000028.1"/>
</dbReference>
<dbReference type="OrthoDB" id="8096613at2"/>
<dbReference type="EMBL" id="FOXA01000028">
    <property type="protein sequence ID" value="SFQ03947.1"/>
    <property type="molecule type" value="Genomic_DNA"/>
</dbReference>
<reference evidence="2 3" key="1">
    <citation type="submission" date="2016-10" db="EMBL/GenBank/DDBJ databases">
        <authorList>
            <person name="de Groot N.N."/>
        </authorList>
    </citation>
    <scope>NUCLEOTIDE SEQUENCE [LARGE SCALE GENOMIC DNA]</scope>
    <source>
        <strain evidence="2 3">DSM 19547</strain>
    </source>
</reference>
<evidence type="ECO:0000313" key="2">
    <source>
        <dbReference type="EMBL" id="SFQ03947.1"/>
    </source>
</evidence>
<protein>
    <submittedName>
        <fullName evidence="2">Uncharacterized conserved protein YjiS, DUF1127 family</fullName>
    </submittedName>
</protein>
<accession>A0A1I5V9C0</accession>
<keyword evidence="3" id="KW-1185">Reference proteome</keyword>
<proteinExistence type="predicted"/>